<dbReference type="InterPro" id="IPR036164">
    <property type="entry name" value="bL21-like_sf"/>
</dbReference>
<dbReference type="GO" id="GO:0005737">
    <property type="term" value="C:cytoplasm"/>
    <property type="evidence" value="ECO:0007669"/>
    <property type="project" value="UniProtKB-ARBA"/>
</dbReference>
<evidence type="ECO:0000313" key="8">
    <source>
        <dbReference type="Proteomes" id="UP000019801"/>
    </source>
</evidence>
<dbReference type="AlphaFoldDB" id="X5MG49"/>
<sequence>MFAVIKTGGKQYRVVANQVVRVEKIIGNAGDVVEFNDILMAGQEDNAIIGAPVVGDALVTAEIIEQARARKVIAFKKRRRQNSKRTRGHRQEVTTLRILEILTGGLKPKKAVAKSIKEEAAVLKATTQETKSAASVKKAAKKSAPQKQAAVASNSKED</sequence>
<keyword evidence="2 4" id="KW-0689">Ribosomal protein</keyword>
<evidence type="ECO:0000256" key="3">
    <source>
        <dbReference type="ARBA" id="ARBA00023274"/>
    </source>
</evidence>
<dbReference type="InterPro" id="IPR028909">
    <property type="entry name" value="bL21-like"/>
</dbReference>
<dbReference type="PANTHER" id="PTHR21349:SF0">
    <property type="entry name" value="LARGE RIBOSOMAL SUBUNIT PROTEIN BL21M"/>
    <property type="match status" value="1"/>
</dbReference>
<dbReference type="SUPFAM" id="SSF141091">
    <property type="entry name" value="L21p-like"/>
    <property type="match status" value="1"/>
</dbReference>
<feature type="region of interest" description="Disordered" evidence="6">
    <location>
        <begin position="127"/>
        <end position="158"/>
    </location>
</feature>
<dbReference type="NCBIfam" id="TIGR00061">
    <property type="entry name" value="L21"/>
    <property type="match status" value="1"/>
</dbReference>
<feature type="compositionally biased region" description="Low complexity" evidence="6">
    <location>
        <begin position="131"/>
        <end position="158"/>
    </location>
</feature>
<dbReference type="InterPro" id="IPR001787">
    <property type="entry name" value="Ribosomal_bL21"/>
</dbReference>
<keyword evidence="3 4" id="KW-0687">Ribonucleoprotein</keyword>
<dbReference type="STRING" id="38323.BM1374165_00144"/>
<dbReference type="PATRIC" id="fig|38323.4.peg.161"/>
<name>X5MG49_BARHN</name>
<dbReference type="GO" id="GO:0019843">
    <property type="term" value="F:rRNA binding"/>
    <property type="evidence" value="ECO:0007669"/>
    <property type="project" value="UniProtKB-UniRule"/>
</dbReference>
<keyword evidence="4 5" id="KW-0694">RNA-binding</keyword>
<evidence type="ECO:0000256" key="4">
    <source>
        <dbReference type="HAMAP-Rule" id="MF_01363"/>
    </source>
</evidence>
<protein>
    <recommendedName>
        <fullName evidence="4">Large ribosomal subunit protein bL21</fullName>
    </recommendedName>
</protein>
<dbReference type="GO" id="GO:0003735">
    <property type="term" value="F:structural constituent of ribosome"/>
    <property type="evidence" value="ECO:0007669"/>
    <property type="project" value="InterPro"/>
</dbReference>
<evidence type="ECO:0000256" key="6">
    <source>
        <dbReference type="SAM" id="MobiDB-lite"/>
    </source>
</evidence>
<dbReference type="RefSeq" id="WP_038486795.1">
    <property type="nucleotide sequence ID" value="NZ_CACVBK010000001.1"/>
</dbReference>
<comment type="similarity">
    <text evidence="1 4 5">Belongs to the bacterial ribosomal protein bL21 family.</text>
</comment>
<dbReference type="GO" id="GO:0005840">
    <property type="term" value="C:ribosome"/>
    <property type="evidence" value="ECO:0007669"/>
    <property type="project" value="UniProtKB-KW"/>
</dbReference>
<organism evidence="7 8">
    <name type="scientific">Bartonella henselae</name>
    <name type="common">Rochalimaea henselae</name>
    <dbReference type="NCBI Taxonomy" id="38323"/>
    <lineage>
        <taxon>Bacteria</taxon>
        <taxon>Pseudomonadati</taxon>
        <taxon>Pseudomonadota</taxon>
        <taxon>Alphaproteobacteria</taxon>
        <taxon>Hyphomicrobiales</taxon>
        <taxon>Bartonellaceae</taxon>
        <taxon>Bartonella</taxon>
    </lineage>
</organism>
<evidence type="ECO:0000313" key="7">
    <source>
        <dbReference type="EMBL" id="CDO46170.1"/>
    </source>
</evidence>
<evidence type="ECO:0000256" key="2">
    <source>
        <dbReference type="ARBA" id="ARBA00022980"/>
    </source>
</evidence>
<dbReference type="HAMAP" id="MF_01363">
    <property type="entry name" value="Ribosomal_bL21"/>
    <property type="match status" value="1"/>
</dbReference>
<evidence type="ECO:0000256" key="1">
    <source>
        <dbReference type="ARBA" id="ARBA00008563"/>
    </source>
</evidence>
<dbReference type="Proteomes" id="UP000019801">
    <property type="component" value="Chromosome I"/>
</dbReference>
<dbReference type="KEGG" id="bhs:BM1374165_00144"/>
<dbReference type="GO" id="GO:1990904">
    <property type="term" value="C:ribonucleoprotein complex"/>
    <property type="evidence" value="ECO:0007669"/>
    <property type="project" value="UniProtKB-KW"/>
</dbReference>
<reference evidence="8" key="1">
    <citation type="submission" date="2013-11" db="EMBL/GenBank/DDBJ databases">
        <title>Genome sequencing of Bartonella spp. isolated from human blood.</title>
        <authorList>
            <person name="Raoult D."/>
        </authorList>
    </citation>
    <scope>NUCLEOTIDE SEQUENCE</scope>
    <source>
        <strain evidence="8">BM1374165</strain>
    </source>
</reference>
<comment type="function">
    <text evidence="4 5">This protein binds to 23S rRNA in the presence of protein L20.</text>
</comment>
<dbReference type="PANTHER" id="PTHR21349">
    <property type="entry name" value="50S RIBOSOMAL PROTEIN L21"/>
    <property type="match status" value="1"/>
</dbReference>
<accession>X5MG49</accession>
<proteinExistence type="inferred from homology"/>
<evidence type="ECO:0000256" key="5">
    <source>
        <dbReference type="RuleBase" id="RU000562"/>
    </source>
</evidence>
<dbReference type="EMBL" id="HG969191">
    <property type="protein sequence ID" value="CDO46170.1"/>
    <property type="molecule type" value="Genomic_DNA"/>
</dbReference>
<dbReference type="Pfam" id="PF00829">
    <property type="entry name" value="Ribosomal_L21p"/>
    <property type="match status" value="1"/>
</dbReference>
<keyword evidence="4 5" id="KW-0699">rRNA-binding</keyword>
<dbReference type="GO" id="GO:0006412">
    <property type="term" value="P:translation"/>
    <property type="evidence" value="ECO:0007669"/>
    <property type="project" value="UniProtKB-UniRule"/>
</dbReference>
<gene>
    <name evidence="4 7" type="primary">rplU</name>
    <name evidence="7" type="ORF">BM1374165_00144</name>
</gene>
<comment type="subunit">
    <text evidence="4">Part of the 50S ribosomal subunit. Contacts protein L20.</text>
</comment>